<proteinExistence type="inferred from homology"/>
<comment type="caution">
    <text evidence="6">The sequence shown here is derived from an EMBL/GenBank/DDBJ whole genome shotgun (WGS) entry which is preliminary data.</text>
</comment>
<dbReference type="Gene3D" id="3.40.50.720">
    <property type="entry name" value="NAD(P)-binding Rossmann-like Domain"/>
    <property type="match status" value="2"/>
</dbReference>
<dbReference type="GO" id="GO:0016779">
    <property type="term" value="F:nucleotidyltransferase activity"/>
    <property type="evidence" value="ECO:0007669"/>
    <property type="project" value="UniProtKB-KW"/>
</dbReference>
<reference evidence="6 7" key="1">
    <citation type="submission" date="2017-01" db="EMBL/GenBank/DDBJ databases">
        <title>Comparative genomic analysis of Brazilian Leptospira santarosai.</title>
        <authorList>
            <person name="Moreno L.Z."/>
            <person name="Miraglia F."/>
            <person name="Kremer F.S."/>
            <person name="Eslabao M.R."/>
            <person name="Lilenbaum W."/>
            <person name="Dellagostin O.A."/>
            <person name="Moreno A.M."/>
        </authorList>
    </citation>
    <scope>NUCLEOTIDE SEQUENCE [LARGE SCALE GENOMIC DNA]</scope>
    <source>
        <strain evidence="6 7">M52/8-19</strain>
    </source>
</reference>
<dbReference type="Pfam" id="PF02348">
    <property type="entry name" value="CTP_transf_3"/>
    <property type="match status" value="1"/>
</dbReference>
<comment type="similarity">
    <text evidence="1">Belongs to the D-isomer specific 2-hydroxyacid dehydrogenase family.</text>
</comment>
<evidence type="ECO:0000259" key="5">
    <source>
        <dbReference type="Pfam" id="PF02826"/>
    </source>
</evidence>
<evidence type="ECO:0000256" key="2">
    <source>
        <dbReference type="ARBA" id="ARBA00023002"/>
    </source>
</evidence>
<dbReference type="InterPro" id="IPR029752">
    <property type="entry name" value="D-isomer_DH_CS1"/>
</dbReference>
<dbReference type="InterPro" id="IPR029753">
    <property type="entry name" value="D-isomer_DH_CS"/>
</dbReference>
<dbReference type="SUPFAM" id="SSF53448">
    <property type="entry name" value="Nucleotide-diphospho-sugar transferases"/>
    <property type="match status" value="1"/>
</dbReference>
<dbReference type="Pfam" id="PF00389">
    <property type="entry name" value="2-Hacid_dh"/>
    <property type="match status" value="1"/>
</dbReference>
<dbReference type="EMBL" id="MTSU01000023">
    <property type="protein sequence ID" value="ONF91283.1"/>
    <property type="molecule type" value="Genomic_DNA"/>
</dbReference>
<dbReference type="InterPro" id="IPR006140">
    <property type="entry name" value="D-isomer_DH_NAD-bd"/>
</dbReference>
<dbReference type="SUPFAM" id="SSF52283">
    <property type="entry name" value="Formate/glycerate dehydrogenase catalytic domain-like"/>
    <property type="match status" value="1"/>
</dbReference>
<dbReference type="RefSeq" id="WP_076637952.1">
    <property type="nucleotide sequence ID" value="NZ_MTSU01000023.1"/>
</dbReference>
<feature type="domain" description="D-isomer specific 2-hydroxyacid dehydrogenase NAD-binding" evidence="5">
    <location>
        <begin position="371"/>
        <end position="552"/>
    </location>
</feature>
<organism evidence="6 7">
    <name type="scientific">Leptospira santarosai</name>
    <dbReference type="NCBI Taxonomy" id="28183"/>
    <lineage>
        <taxon>Bacteria</taxon>
        <taxon>Pseudomonadati</taxon>
        <taxon>Spirochaetota</taxon>
        <taxon>Spirochaetia</taxon>
        <taxon>Leptospirales</taxon>
        <taxon>Leptospiraceae</taxon>
        <taxon>Leptospira</taxon>
    </lineage>
</organism>
<dbReference type="CDD" id="cd02513">
    <property type="entry name" value="CMP-NeuAc_Synthase"/>
    <property type="match status" value="1"/>
</dbReference>
<protein>
    <submittedName>
        <fullName evidence="6">Cytidylyltransferase</fullName>
    </submittedName>
</protein>
<dbReference type="InterPro" id="IPR029044">
    <property type="entry name" value="Nucleotide-diphossugar_trans"/>
</dbReference>
<dbReference type="PANTHER" id="PTHR10996">
    <property type="entry name" value="2-HYDROXYACID DEHYDROGENASE-RELATED"/>
    <property type="match status" value="1"/>
</dbReference>
<dbReference type="SUPFAM" id="SSF51735">
    <property type="entry name" value="NAD(P)-binding Rossmann-fold domains"/>
    <property type="match status" value="1"/>
</dbReference>
<dbReference type="GO" id="GO:0030267">
    <property type="term" value="F:glyoxylate reductase (NADPH) activity"/>
    <property type="evidence" value="ECO:0007669"/>
    <property type="project" value="TreeGrafter"/>
</dbReference>
<gene>
    <name evidence="6" type="ORF">BWD14_17685</name>
</gene>
<evidence type="ECO:0000259" key="4">
    <source>
        <dbReference type="Pfam" id="PF00389"/>
    </source>
</evidence>
<dbReference type="InterPro" id="IPR050223">
    <property type="entry name" value="D-isomer_2-hydroxyacid_DH"/>
</dbReference>
<dbReference type="AlphaFoldDB" id="A0AB73MWU5"/>
<evidence type="ECO:0000313" key="6">
    <source>
        <dbReference type="EMBL" id="ONF91283.1"/>
    </source>
</evidence>
<dbReference type="PROSITE" id="PS00671">
    <property type="entry name" value="D_2_HYDROXYACID_DH_3"/>
    <property type="match status" value="1"/>
</dbReference>
<dbReference type="Pfam" id="PF02826">
    <property type="entry name" value="2-Hacid_dh_C"/>
    <property type="match status" value="1"/>
</dbReference>
<dbReference type="GO" id="GO:0051287">
    <property type="term" value="F:NAD binding"/>
    <property type="evidence" value="ECO:0007669"/>
    <property type="project" value="InterPro"/>
</dbReference>
<dbReference type="GO" id="GO:0005829">
    <property type="term" value="C:cytosol"/>
    <property type="evidence" value="ECO:0007669"/>
    <property type="project" value="TreeGrafter"/>
</dbReference>
<evidence type="ECO:0000256" key="3">
    <source>
        <dbReference type="ARBA" id="ARBA00023027"/>
    </source>
</evidence>
<dbReference type="GO" id="GO:0016618">
    <property type="term" value="F:hydroxypyruvate reductase [NAD(P)H] activity"/>
    <property type="evidence" value="ECO:0007669"/>
    <property type="project" value="TreeGrafter"/>
</dbReference>
<keyword evidence="6" id="KW-0548">Nucleotidyltransferase</keyword>
<evidence type="ECO:0000313" key="7">
    <source>
        <dbReference type="Proteomes" id="UP000189337"/>
    </source>
</evidence>
<evidence type="ECO:0000256" key="1">
    <source>
        <dbReference type="ARBA" id="ARBA00005854"/>
    </source>
</evidence>
<dbReference type="PROSITE" id="PS00065">
    <property type="entry name" value="D_2_HYDROXYACID_DH_1"/>
    <property type="match status" value="1"/>
</dbReference>
<dbReference type="Proteomes" id="UP000189337">
    <property type="component" value="Unassembled WGS sequence"/>
</dbReference>
<accession>A0AB73MWU5</accession>
<dbReference type="InterPro" id="IPR036291">
    <property type="entry name" value="NAD(P)-bd_dom_sf"/>
</dbReference>
<keyword evidence="6" id="KW-0808">Transferase</keyword>
<keyword evidence="2" id="KW-0560">Oxidoreductase</keyword>
<feature type="domain" description="D-isomer specific 2-hydroxyacid dehydrogenase catalytic" evidence="4">
    <location>
        <begin position="272"/>
        <end position="577"/>
    </location>
</feature>
<dbReference type="PANTHER" id="PTHR10996:SF178">
    <property type="entry name" value="2-HYDROXYACID DEHYDROGENASE YGL185C-RELATED"/>
    <property type="match status" value="1"/>
</dbReference>
<dbReference type="InterPro" id="IPR003329">
    <property type="entry name" value="Cytidylyl_trans"/>
</dbReference>
<dbReference type="Gene3D" id="3.90.550.10">
    <property type="entry name" value="Spore Coat Polysaccharide Biosynthesis Protein SpsA, Chain A"/>
    <property type="match status" value="1"/>
</dbReference>
<name>A0AB73MWU5_9LEPT</name>
<sequence length="587" mass="66428">MHNNKRIIAVIQARGGSKGIPKKNIYPLVEHPLISYSIAAALNSKYIDELVVTTDSEEIAEIARKYGAKTPFLRPAELSGDNVLSVDSLRHAVIESEKFFGIFYDYVIELPCVSPLRDHTHIDSALEKLFSTGADSVISVVNTGEKHPVRLKRIINDQIKDFCKEFPEPKAGSRRQDLEDCYIRNGAIYSMTRSCLIDKFSRHGEDSRPYIMPDEKSINIDSKFDLKLAEILIREGYSENKPKIIELTSPEIHPKKGLPKILVTCPLHFLSEVKKQIIEDWNCIIASSSDKEKIREILRDDVEAWICNPSPTYMIDESLLSELPMLKILATPSTGSNHIDKDYCKRNGISVLSLKDTDFVKNIYASSEYTFALMLSLVRNIPSSAEAARKGLWRNVEDKFRGHEFEILSLGIIGYGRIGSNLARYSHLMVQKIYAYDPYVKINDSYVQQESDYKEVLAKSDILAICVHLDENTIGMVNESWFKLMKHGVYFVNTSRGEIINEKALLENLSSGKIKSAALDVISNEQNPNKINHPIVQYARNHDNLILTPHIAGLTYESEAKAARFILNMVKEALRGEVENYGTIVKR</sequence>
<dbReference type="InterPro" id="IPR006139">
    <property type="entry name" value="D-isomer_2_OHA_DH_cat_dom"/>
</dbReference>
<keyword evidence="3" id="KW-0520">NAD</keyword>